<dbReference type="GO" id="GO:0015293">
    <property type="term" value="F:symporter activity"/>
    <property type="evidence" value="ECO:0007669"/>
    <property type="project" value="UniProtKB-KW"/>
</dbReference>
<keyword evidence="10 13" id="KW-0472">Membrane</keyword>
<dbReference type="EMBL" id="SDMP01000013">
    <property type="protein sequence ID" value="RYR22408.1"/>
    <property type="molecule type" value="Genomic_DNA"/>
</dbReference>
<evidence type="ECO:0000256" key="9">
    <source>
        <dbReference type="ARBA" id="ARBA00022989"/>
    </source>
</evidence>
<dbReference type="GO" id="GO:0005886">
    <property type="term" value="C:plasma membrane"/>
    <property type="evidence" value="ECO:0007669"/>
    <property type="project" value="UniProtKB-SubCell"/>
</dbReference>
<evidence type="ECO:0000256" key="3">
    <source>
        <dbReference type="ARBA" id="ARBA00005590"/>
    </source>
</evidence>
<gene>
    <name evidence="15" type="ORF">Ahy_B03g067688</name>
</gene>
<comment type="subcellular location">
    <subcellularLocation>
        <location evidence="2">Cell membrane</location>
    </subcellularLocation>
    <subcellularLocation>
        <location evidence="1">Endomembrane system</location>
        <topology evidence="1">Multi-pass membrane protein</topology>
    </subcellularLocation>
</comment>
<keyword evidence="9 13" id="KW-1133">Transmembrane helix</keyword>
<feature type="transmembrane region" description="Helical" evidence="13">
    <location>
        <begin position="145"/>
        <end position="170"/>
    </location>
</feature>
<keyword evidence="11" id="KW-0927">Auxin signaling pathway</keyword>
<dbReference type="GO" id="GO:0006865">
    <property type="term" value="P:amino acid transport"/>
    <property type="evidence" value="ECO:0007669"/>
    <property type="project" value="UniProtKB-KW"/>
</dbReference>
<name>A0A445A7M3_ARAHY</name>
<protein>
    <recommendedName>
        <fullName evidence="14">Amino acid transporter transmembrane domain-containing protein</fullName>
    </recommendedName>
</protein>
<comment type="similarity">
    <text evidence="3">Belongs to the amino acid/polyamine transporter 2 family. Amino acid/auxin permease (AAAP) (TC 2.A.18.1) subfamily.</text>
</comment>
<keyword evidence="16" id="KW-1185">Reference proteome</keyword>
<dbReference type="AlphaFoldDB" id="A0A445A7M3"/>
<comment type="caution">
    <text evidence="15">The sequence shown here is derived from an EMBL/GenBank/DDBJ whole genome shotgun (WGS) entry which is preliminary data.</text>
</comment>
<dbReference type="InterPro" id="IPR013057">
    <property type="entry name" value="AA_transpt_TM"/>
</dbReference>
<keyword evidence="5" id="KW-1003">Cell membrane</keyword>
<accession>A0A445A7M3</accession>
<keyword evidence="8" id="KW-0029">Amino-acid transport</keyword>
<evidence type="ECO:0000256" key="8">
    <source>
        <dbReference type="ARBA" id="ARBA00022970"/>
    </source>
</evidence>
<keyword evidence="4" id="KW-0813">Transport</keyword>
<evidence type="ECO:0000256" key="2">
    <source>
        <dbReference type="ARBA" id="ARBA00004236"/>
    </source>
</evidence>
<organism evidence="15 16">
    <name type="scientific">Arachis hypogaea</name>
    <name type="common">Peanut</name>
    <dbReference type="NCBI Taxonomy" id="3818"/>
    <lineage>
        <taxon>Eukaryota</taxon>
        <taxon>Viridiplantae</taxon>
        <taxon>Streptophyta</taxon>
        <taxon>Embryophyta</taxon>
        <taxon>Tracheophyta</taxon>
        <taxon>Spermatophyta</taxon>
        <taxon>Magnoliopsida</taxon>
        <taxon>eudicotyledons</taxon>
        <taxon>Gunneridae</taxon>
        <taxon>Pentapetalae</taxon>
        <taxon>rosids</taxon>
        <taxon>fabids</taxon>
        <taxon>Fabales</taxon>
        <taxon>Fabaceae</taxon>
        <taxon>Papilionoideae</taxon>
        <taxon>50 kb inversion clade</taxon>
        <taxon>dalbergioids sensu lato</taxon>
        <taxon>Dalbergieae</taxon>
        <taxon>Pterocarpus clade</taxon>
        <taxon>Arachis</taxon>
    </lineage>
</organism>
<feature type="transmembrane region" description="Helical" evidence="13">
    <location>
        <begin position="117"/>
        <end position="138"/>
    </location>
</feature>
<sequence length="185" mass="20759">MHGSNVAEANDVMNSIGIILLAFRGHNLILEIQGTLPSDLKEKSNVKMRRGVIISYAIIAIYQVYAMPFFDNIEFKITARKKNKCPRWVRTCIRLFFGGLTFFVAVAFPFLPSLSLLLGGIAFVPVSYAYPCFMWVAIKKPRTRSFAWCFNVVLGCLGMLIAALLIASALKTLIDKRLNANFFKP</sequence>
<evidence type="ECO:0000256" key="5">
    <source>
        <dbReference type="ARBA" id="ARBA00022475"/>
    </source>
</evidence>
<keyword evidence="7" id="KW-0769">Symport</keyword>
<proteinExistence type="inferred from homology"/>
<evidence type="ECO:0000256" key="6">
    <source>
        <dbReference type="ARBA" id="ARBA00022692"/>
    </source>
</evidence>
<dbReference type="GO" id="GO:0012505">
    <property type="term" value="C:endomembrane system"/>
    <property type="evidence" value="ECO:0007669"/>
    <property type="project" value="UniProtKB-SubCell"/>
</dbReference>
<evidence type="ECO:0000259" key="14">
    <source>
        <dbReference type="Pfam" id="PF01490"/>
    </source>
</evidence>
<evidence type="ECO:0000256" key="4">
    <source>
        <dbReference type="ARBA" id="ARBA00022448"/>
    </source>
</evidence>
<evidence type="ECO:0000256" key="10">
    <source>
        <dbReference type="ARBA" id="ARBA00023136"/>
    </source>
</evidence>
<dbReference type="Pfam" id="PF01490">
    <property type="entry name" value="Aa_trans"/>
    <property type="match status" value="1"/>
</dbReference>
<evidence type="ECO:0000256" key="11">
    <source>
        <dbReference type="ARBA" id="ARBA00023294"/>
    </source>
</evidence>
<feature type="transmembrane region" description="Helical" evidence="13">
    <location>
        <begin position="91"/>
        <end position="111"/>
    </location>
</feature>
<dbReference type="PANTHER" id="PTHR48017">
    <property type="entry name" value="OS05G0424000 PROTEIN-RELATED"/>
    <property type="match status" value="1"/>
</dbReference>
<comment type="function">
    <text evidence="12">Carrier protein involved in proton-driven auxin influx. Mediates the formation of auxin gradient from developing leaves (site of auxin biosynthesis) to tips by contributing to the loading of auxin in vascular tissues and facilitating acropetal (base to tip) auxin transport within inner tissues of the root apex, and basipetal (tip to base) auxin transport within outer tissues of the root apex. May be involved in lateral roots and nodules formation.</text>
</comment>
<keyword evidence="6 13" id="KW-0812">Transmembrane</keyword>
<evidence type="ECO:0000256" key="1">
    <source>
        <dbReference type="ARBA" id="ARBA00004127"/>
    </source>
</evidence>
<dbReference type="STRING" id="3818.A0A445A7M3"/>
<feature type="domain" description="Amino acid transporter transmembrane" evidence="14">
    <location>
        <begin position="52"/>
        <end position="168"/>
    </location>
</feature>
<evidence type="ECO:0000256" key="7">
    <source>
        <dbReference type="ARBA" id="ARBA00022847"/>
    </source>
</evidence>
<dbReference type="GO" id="GO:0009734">
    <property type="term" value="P:auxin-activated signaling pathway"/>
    <property type="evidence" value="ECO:0007669"/>
    <property type="project" value="UniProtKB-KW"/>
</dbReference>
<evidence type="ECO:0000256" key="13">
    <source>
        <dbReference type="SAM" id="Phobius"/>
    </source>
</evidence>
<reference evidence="15 16" key="1">
    <citation type="submission" date="2019-01" db="EMBL/GenBank/DDBJ databases">
        <title>Sequencing of cultivated peanut Arachis hypogaea provides insights into genome evolution and oil improvement.</title>
        <authorList>
            <person name="Chen X."/>
        </authorList>
    </citation>
    <scope>NUCLEOTIDE SEQUENCE [LARGE SCALE GENOMIC DNA]</scope>
    <source>
        <strain evidence="16">cv. Fuhuasheng</strain>
        <tissue evidence="15">Leaves</tissue>
    </source>
</reference>
<evidence type="ECO:0000256" key="12">
    <source>
        <dbReference type="ARBA" id="ARBA00045588"/>
    </source>
</evidence>
<dbReference type="Proteomes" id="UP000289738">
    <property type="component" value="Chromosome B03"/>
</dbReference>
<evidence type="ECO:0000313" key="16">
    <source>
        <dbReference type="Proteomes" id="UP000289738"/>
    </source>
</evidence>
<feature type="transmembrane region" description="Helical" evidence="13">
    <location>
        <begin position="50"/>
        <end position="70"/>
    </location>
</feature>
<evidence type="ECO:0000313" key="15">
    <source>
        <dbReference type="EMBL" id="RYR22408.1"/>
    </source>
</evidence>